<dbReference type="OrthoDB" id="2996220at2759"/>
<organism evidence="1 2">
    <name type="scientific">Dendrothele bispora (strain CBS 962.96)</name>
    <dbReference type="NCBI Taxonomy" id="1314807"/>
    <lineage>
        <taxon>Eukaryota</taxon>
        <taxon>Fungi</taxon>
        <taxon>Dikarya</taxon>
        <taxon>Basidiomycota</taxon>
        <taxon>Agaricomycotina</taxon>
        <taxon>Agaricomycetes</taxon>
        <taxon>Agaricomycetidae</taxon>
        <taxon>Agaricales</taxon>
        <taxon>Agaricales incertae sedis</taxon>
        <taxon>Dendrothele</taxon>
    </lineage>
</organism>
<dbReference type="EMBL" id="ML179244">
    <property type="protein sequence ID" value="THU93647.1"/>
    <property type="molecule type" value="Genomic_DNA"/>
</dbReference>
<accession>A0A4S8LVP9</accession>
<dbReference type="AlphaFoldDB" id="A0A4S8LVP9"/>
<dbReference type="Proteomes" id="UP000297245">
    <property type="component" value="Unassembled WGS sequence"/>
</dbReference>
<name>A0A4S8LVP9_DENBC</name>
<keyword evidence="2" id="KW-1185">Reference proteome</keyword>
<evidence type="ECO:0000313" key="1">
    <source>
        <dbReference type="EMBL" id="THU93647.1"/>
    </source>
</evidence>
<feature type="non-terminal residue" evidence="1">
    <location>
        <position position="90"/>
    </location>
</feature>
<gene>
    <name evidence="1" type="ORF">K435DRAFT_589100</name>
</gene>
<protein>
    <submittedName>
        <fullName evidence="1">Uncharacterized protein</fullName>
    </submittedName>
</protein>
<sequence length="90" mass="9921">LARLFREDPGVKGCGWFAPYREQRLHVLGNVVRILFHLAFSPFSPFPVGDAVGAALYNFVSINSWDNEIADTPDAVLQHPPQAKGDLESA</sequence>
<reference evidence="1 2" key="1">
    <citation type="journal article" date="2019" name="Nat. Ecol. Evol.">
        <title>Megaphylogeny resolves global patterns of mushroom evolution.</title>
        <authorList>
            <person name="Varga T."/>
            <person name="Krizsan K."/>
            <person name="Foldi C."/>
            <person name="Dima B."/>
            <person name="Sanchez-Garcia M."/>
            <person name="Sanchez-Ramirez S."/>
            <person name="Szollosi G.J."/>
            <person name="Szarkandi J.G."/>
            <person name="Papp V."/>
            <person name="Albert L."/>
            <person name="Andreopoulos W."/>
            <person name="Angelini C."/>
            <person name="Antonin V."/>
            <person name="Barry K.W."/>
            <person name="Bougher N.L."/>
            <person name="Buchanan P."/>
            <person name="Buyck B."/>
            <person name="Bense V."/>
            <person name="Catcheside P."/>
            <person name="Chovatia M."/>
            <person name="Cooper J."/>
            <person name="Damon W."/>
            <person name="Desjardin D."/>
            <person name="Finy P."/>
            <person name="Geml J."/>
            <person name="Haridas S."/>
            <person name="Hughes K."/>
            <person name="Justo A."/>
            <person name="Karasinski D."/>
            <person name="Kautmanova I."/>
            <person name="Kiss B."/>
            <person name="Kocsube S."/>
            <person name="Kotiranta H."/>
            <person name="LaButti K.M."/>
            <person name="Lechner B.E."/>
            <person name="Liimatainen K."/>
            <person name="Lipzen A."/>
            <person name="Lukacs Z."/>
            <person name="Mihaltcheva S."/>
            <person name="Morgado L.N."/>
            <person name="Niskanen T."/>
            <person name="Noordeloos M.E."/>
            <person name="Ohm R.A."/>
            <person name="Ortiz-Santana B."/>
            <person name="Ovrebo C."/>
            <person name="Racz N."/>
            <person name="Riley R."/>
            <person name="Savchenko A."/>
            <person name="Shiryaev A."/>
            <person name="Soop K."/>
            <person name="Spirin V."/>
            <person name="Szebenyi C."/>
            <person name="Tomsovsky M."/>
            <person name="Tulloss R.E."/>
            <person name="Uehling J."/>
            <person name="Grigoriev I.V."/>
            <person name="Vagvolgyi C."/>
            <person name="Papp T."/>
            <person name="Martin F.M."/>
            <person name="Miettinen O."/>
            <person name="Hibbett D.S."/>
            <person name="Nagy L.G."/>
        </authorList>
    </citation>
    <scope>NUCLEOTIDE SEQUENCE [LARGE SCALE GENOMIC DNA]</scope>
    <source>
        <strain evidence="1 2">CBS 962.96</strain>
    </source>
</reference>
<feature type="non-terminal residue" evidence="1">
    <location>
        <position position="1"/>
    </location>
</feature>
<evidence type="ECO:0000313" key="2">
    <source>
        <dbReference type="Proteomes" id="UP000297245"/>
    </source>
</evidence>
<proteinExistence type="predicted"/>